<evidence type="ECO:0000313" key="1">
    <source>
        <dbReference type="EMBL" id="MXQ92264.1"/>
    </source>
</evidence>
<proteinExistence type="predicted"/>
<accession>A0A6B0RWA8</accession>
<dbReference type="Proteomes" id="UP000322234">
    <property type="component" value="Unassembled WGS sequence"/>
</dbReference>
<keyword evidence="2" id="KW-1185">Reference proteome</keyword>
<organism evidence="1 2">
    <name type="scientific">Bos mutus</name>
    <name type="common">wild yak</name>
    <dbReference type="NCBI Taxonomy" id="72004"/>
    <lineage>
        <taxon>Eukaryota</taxon>
        <taxon>Metazoa</taxon>
        <taxon>Chordata</taxon>
        <taxon>Craniata</taxon>
        <taxon>Vertebrata</taxon>
        <taxon>Euteleostomi</taxon>
        <taxon>Mammalia</taxon>
        <taxon>Eutheria</taxon>
        <taxon>Laurasiatheria</taxon>
        <taxon>Artiodactyla</taxon>
        <taxon>Ruminantia</taxon>
        <taxon>Pecora</taxon>
        <taxon>Bovidae</taxon>
        <taxon>Bovinae</taxon>
        <taxon>Bos</taxon>
    </lineage>
</organism>
<reference evidence="1" key="1">
    <citation type="submission" date="2019-10" db="EMBL/GenBank/DDBJ databases">
        <title>The sequence and de novo assembly of the wild yak genome.</title>
        <authorList>
            <person name="Liu Y."/>
        </authorList>
    </citation>
    <scope>NUCLEOTIDE SEQUENCE [LARGE SCALE GENOMIC DNA]</scope>
    <source>
        <strain evidence="1">WY2019</strain>
    </source>
</reference>
<gene>
    <name evidence="1" type="ORF">E5288_WYG020396</name>
</gene>
<name>A0A6B0RWA8_9CETA</name>
<comment type="caution">
    <text evidence="1">The sequence shown here is derived from an EMBL/GenBank/DDBJ whole genome shotgun (WGS) entry which is preliminary data.</text>
</comment>
<evidence type="ECO:0000313" key="2">
    <source>
        <dbReference type="Proteomes" id="UP000322234"/>
    </source>
</evidence>
<dbReference type="EMBL" id="VBQZ03000080">
    <property type="protein sequence ID" value="MXQ92264.1"/>
    <property type="molecule type" value="Genomic_DNA"/>
</dbReference>
<protein>
    <submittedName>
        <fullName evidence="1">Uncharacterized protein</fullName>
    </submittedName>
</protein>
<sequence>MRSAYPRWPVSLESPETGTALVGTGYLGEGDGPILHRVQSRHTVSDDARKTIRIQVLLVPPCSRRLEIQTPASTLFQPPLPYVDVAFEVTENSPKGGDP</sequence>
<dbReference type="AlphaFoldDB" id="A0A6B0RWA8"/>